<dbReference type="RefSeq" id="WP_378175766.1">
    <property type="nucleotide sequence ID" value="NZ_JBHTCR010000003.1"/>
</dbReference>
<feature type="transmembrane region" description="Helical" evidence="1">
    <location>
        <begin position="159"/>
        <end position="179"/>
    </location>
</feature>
<feature type="transmembrane region" description="Helical" evidence="1">
    <location>
        <begin position="281"/>
        <end position="299"/>
    </location>
</feature>
<gene>
    <name evidence="4" type="ORF">ACFQO9_06835</name>
</gene>
<protein>
    <submittedName>
        <fullName evidence="4">Acyltransferase family protein</fullName>
        <ecNumber evidence="4">2.3.1.-</ecNumber>
    </submittedName>
</protein>
<feature type="transmembrane region" description="Helical" evidence="1">
    <location>
        <begin position="7"/>
        <end position="25"/>
    </location>
</feature>
<dbReference type="InterPro" id="IPR043968">
    <property type="entry name" value="SGNH"/>
</dbReference>
<dbReference type="InterPro" id="IPR050879">
    <property type="entry name" value="Acyltransferase_3"/>
</dbReference>
<feature type="domain" description="SGNH" evidence="3">
    <location>
        <begin position="388"/>
        <end position="593"/>
    </location>
</feature>
<keyword evidence="4" id="KW-0012">Acyltransferase</keyword>
<dbReference type="Pfam" id="PF19040">
    <property type="entry name" value="SGNH"/>
    <property type="match status" value="1"/>
</dbReference>
<keyword evidence="1" id="KW-0472">Membrane</keyword>
<dbReference type="GO" id="GO:0016746">
    <property type="term" value="F:acyltransferase activity"/>
    <property type="evidence" value="ECO:0007669"/>
    <property type="project" value="UniProtKB-KW"/>
</dbReference>
<dbReference type="SUPFAM" id="SSF52266">
    <property type="entry name" value="SGNH hydrolase"/>
    <property type="match status" value="1"/>
</dbReference>
<evidence type="ECO:0000313" key="5">
    <source>
        <dbReference type="Proteomes" id="UP001596550"/>
    </source>
</evidence>
<feature type="transmembrane region" description="Helical" evidence="1">
    <location>
        <begin position="72"/>
        <end position="92"/>
    </location>
</feature>
<name>A0ABW2LX37_9FLAO</name>
<feature type="transmembrane region" description="Helical" evidence="1">
    <location>
        <begin position="135"/>
        <end position="154"/>
    </location>
</feature>
<evidence type="ECO:0000259" key="3">
    <source>
        <dbReference type="Pfam" id="PF19040"/>
    </source>
</evidence>
<dbReference type="PANTHER" id="PTHR23028">
    <property type="entry name" value="ACETYLTRANSFERASE"/>
    <property type="match status" value="1"/>
</dbReference>
<sequence>MQYREDIQGIRALAFLLVFIFHLNSSWLPGGFIGVDMFFVISGFLMTSIIVDQKNNNSFSFYSFYLKRLKRILPAYVFFIFLTLLFGAFIYLNRDIWTLQKSGGSALLFVSNLLFARGDSYFGAQLSENPFLHTWSLAVEMQFYFILPFILIFLPRKYLLKIISLFIVILTIYGSIIIFRDQNKSSAYFSLLFRVPEFFIGVFYSLAFKQKLNFNRIFNNIFAISSFVILILSAVFINQNSFFPGVFALISTIATANLLIVDGNFISNLFSKKLSVFLGELSYSLYLWHWPIIAFIRYFKDDYALNVYEIVSICILASTLSWMSYHFIENYFRKRSDLIFKKFLIISVVVTGFLILLLPKISNVKKIPDVYSSPTFGLRSHNQKNIEIFGDRNSKNRQILLIGDSHALTIKPFLDYLGKRNDFSFSTITSDGLPALEGIKKEEINPNHLNFYNDSQNLVNITKQQIFRNKIIVINGVTFVQPKSTYEALEKLAQSLKSDQKLVVINTFPSLDHDPVKINRDFVKKTTRKFNLISHQNNRIALKKLSAKYPNVYYYDLSKSEVFQTAPFHKDTLMYYNASHLNTYGAVSLAKDLEADFMKFFKPIE</sequence>
<organism evidence="4 5">
    <name type="scientific">Chryseobacterium zhengzhouense</name>
    <dbReference type="NCBI Taxonomy" id="1636086"/>
    <lineage>
        <taxon>Bacteria</taxon>
        <taxon>Pseudomonadati</taxon>
        <taxon>Bacteroidota</taxon>
        <taxon>Flavobacteriia</taxon>
        <taxon>Flavobacteriales</taxon>
        <taxon>Weeksellaceae</taxon>
        <taxon>Chryseobacterium group</taxon>
        <taxon>Chryseobacterium</taxon>
    </lineage>
</organism>
<feature type="transmembrane region" description="Helical" evidence="1">
    <location>
        <begin position="305"/>
        <end position="327"/>
    </location>
</feature>
<dbReference type="InterPro" id="IPR002656">
    <property type="entry name" value="Acyl_transf_3_dom"/>
</dbReference>
<keyword evidence="1" id="KW-0812">Transmembrane</keyword>
<feature type="domain" description="Acyltransferase 3" evidence="2">
    <location>
        <begin position="6"/>
        <end position="325"/>
    </location>
</feature>
<feature type="transmembrane region" description="Helical" evidence="1">
    <location>
        <begin position="31"/>
        <end position="51"/>
    </location>
</feature>
<evidence type="ECO:0000259" key="2">
    <source>
        <dbReference type="Pfam" id="PF01757"/>
    </source>
</evidence>
<accession>A0ABW2LX37</accession>
<keyword evidence="4" id="KW-0808">Transferase</keyword>
<feature type="transmembrane region" description="Helical" evidence="1">
    <location>
        <begin position="339"/>
        <end position="358"/>
    </location>
</feature>
<keyword evidence="5" id="KW-1185">Reference proteome</keyword>
<keyword evidence="1" id="KW-1133">Transmembrane helix</keyword>
<evidence type="ECO:0000256" key="1">
    <source>
        <dbReference type="SAM" id="Phobius"/>
    </source>
</evidence>
<feature type="transmembrane region" description="Helical" evidence="1">
    <location>
        <begin position="185"/>
        <end position="205"/>
    </location>
</feature>
<comment type="caution">
    <text evidence="4">The sequence shown here is derived from an EMBL/GenBank/DDBJ whole genome shotgun (WGS) entry which is preliminary data.</text>
</comment>
<reference evidence="5" key="1">
    <citation type="journal article" date="2019" name="Int. J. Syst. Evol. Microbiol.">
        <title>The Global Catalogue of Microorganisms (GCM) 10K type strain sequencing project: providing services to taxonomists for standard genome sequencing and annotation.</title>
        <authorList>
            <consortium name="The Broad Institute Genomics Platform"/>
            <consortium name="The Broad Institute Genome Sequencing Center for Infectious Disease"/>
            <person name="Wu L."/>
            <person name="Ma J."/>
        </authorList>
    </citation>
    <scope>NUCLEOTIDE SEQUENCE [LARGE SCALE GENOMIC DNA]</scope>
    <source>
        <strain evidence="5">CCUG 54781</strain>
    </source>
</reference>
<dbReference type="Proteomes" id="UP001596550">
    <property type="component" value="Unassembled WGS sequence"/>
</dbReference>
<dbReference type="EMBL" id="JBHTCR010000003">
    <property type="protein sequence ID" value="MFC7346419.1"/>
    <property type="molecule type" value="Genomic_DNA"/>
</dbReference>
<feature type="transmembrane region" description="Helical" evidence="1">
    <location>
        <begin position="242"/>
        <end position="260"/>
    </location>
</feature>
<evidence type="ECO:0000313" key="4">
    <source>
        <dbReference type="EMBL" id="MFC7346419.1"/>
    </source>
</evidence>
<proteinExistence type="predicted"/>
<dbReference type="PANTHER" id="PTHR23028:SF53">
    <property type="entry name" value="ACYL_TRANSF_3 DOMAIN-CONTAINING PROTEIN"/>
    <property type="match status" value="1"/>
</dbReference>
<dbReference type="Pfam" id="PF01757">
    <property type="entry name" value="Acyl_transf_3"/>
    <property type="match status" value="1"/>
</dbReference>
<dbReference type="EC" id="2.3.1.-" evidence="4"/>
<feature type="transmembrane region" description="Helical" evidence="1">
    <location>
        <begin position="217"/>
        <end position="236"/>
    </location>
</feature>